<evidence type="ECO:0000256" key="5">
    <source>
        <dbReference type="SAM" id="Phobius"/>
    </source>
</evidence>
<feature type="transmembrane region" description="Helical" evidence="5">
    <location>
        <begin position="78"/>
        <end position="98"/>
    </location>
</feature>
<organism evidence="7 8">
    <name type="scientific">Nocardioides albus</name>
    <dbReference type="NCBI Taxonomy" id="1841"/>
    <lineage>
        <taxon>Bacteria</taxon>
        <taxon>Bacillati</taxon>
        <taxon>Actinomycetota</taxon>
        <taxon>Actinomycetes</taxon>
        <taxon>Propionibacteriales</taxon>
        <taxon>Nocardioidaceae</taxon>
        <taxon>Nocardioides</taxon>
    </lineage>
</organism>
<feature type="transmembrane region" description="Helical" evidence="5">
    <location>
        <begin position="12"/>
        <end position="31"/>
    </location>
</feature>
<reference evidence="7 8" key="1">
    <citation type="submission" date="2020-08" db="EMBL/GenBank/DDBJ databases">
        <title>Genomic Encyclopedia of Type Strains, Phase III (KMG-III): the genomes of soil and plant-associated and newly described type strains.</title>
        <authorList>
            <person name="Whitman W."/>
        </authorList>
    </citation>
    <scope>NUCLEOTIDE SEQUENCE [LARGE SCALE GENOMIC DNA]</scope>
    <source>
        <strain evidence="7 8">CECT 3302</strain>
    </source>
</reference>
<keyword evidence="2 5" id="KW-0812">Transmembrane</keyword>
<dbReference type="Gene3D" id="1.20.1250.20">
    <property type="entry name" value="MFS general substrate transporter like domains"/>
    <property type="match status" value="1"/>
</dbReference>
<dbReference type="Proteomes" id="UP000577707">
    <property type="component" value="Unassembled WGS sequence"/>
</dbReference>
<evidence type="ECO:0000259" key="6">
    <source>
        <dbReference type="PROSITE" id="PS50850"/>
    </source>
</evidence>
<dbReference type="PROSITE" id="PS00216">
    <property type="entry name" value="SUGAR_TRANSPORT_1"/>
    <property type="match status" value="1"/>
</dbReference>
<feature type="transmembrane region" description="Helical" evidence="5">
    <location>
        <begin position="104"/>
        <end position="123"/>
    </location>
</feature>
<evidence type="ECO:0000313" key="7">
    <source>
        <dbReference type="EMBL" id="MBB3089057.1"/>
    </source>
</evidence>
<feature type="transmembrane region" description="Helical" evidence="5">
    <location>
        <begin position="51"/>
        <end position="71"/>
    </location>
</feature>
<feature type="transmembrane region" description="Helical" evidence="5">
    <location>
        <begin position="167"/>
        <end position="185"/>
    </location>
</feature>
<dbReference type="InterPro" id="IPR036259">
    <property type="entry name" value="MFS_trans_sf"/>
</dbReference>
<keyword evidence="8" id="KW-1185">Reference proteome</keyword>
<dbReference type="EMBL" id="JACHXG010000004">
    <property type="protein sequence ID" value="MBB3089057.1"/>
    <property type="molecule type" value="Genomic_DNA"/>
</dbReference>
<gene>
    <name evidence="7" type="ORF">FHS12_002003</name>
</gene>
<sequence length="202" mass="21034">MLTMFAERGPRMVNLGYFGHMWELYALWTWIPAYLLHSRAAGQLGDARSLLVFVSMGLFGLAGCLVGGWAADRFGRRAAAVAALSVSGACCVLSPLAFLAPASVVAIFCAVWGASVIADSGVFSTALSEVADSRFVGTALSAQTAIGFALTVVSIQLTPLVAALASWQYAFLLLVPGPVLGAVAMSRHGRARPEPVTRVGGS</sequence>
<keyword evidence="4 5" id="KW-0472">Membrane</keyword>
<dbReference type="InterPro" id="IPR011701">
    <property type="entry name" value="MFS"/>
</dbReference>
<dbReference type="RefSeq" id="WP_229788378.1">
    <property type="nucleotide sequence ID" value="NZ_BMQT01000002.1"/>
</dbReference>
<dbReference type="GO" id="GO:0022857">
    <property type="term" value="F:transmembrane transporter activity"/>
    <property type="evidence" value="ECO:0007669"/>
    <property type="project" value="InterPro"/>
</dbReference>
<feature type="transmembrane region" description="Helical" evidence="5">
    <location>
        <begin position="135"/>
        <end position="155"/>
    </location>
</feature>
<dbReference type="Pfam" id="PF07690">
    <property type="entry name" value="MFS_1"/>
    <property type="match status" value="1"/>
</dbReference>
<comment type="subcellular location">
    <subcellularLocation>
        <location evidence="1">Cell membrane</location>
        <topology evidence="1">Multi-pass membrane protein</topology>
    </subcellularLocation>
</comment>
<accession>A0A7W5A3M0</accession>
<dbReference type="GO" id="GO:0005886">
    <property type="term" value="C:plasma membrane"/>
    <property type="evidence" value="ECO:0007669"/>
    <property type="project" value="UniProtKB-SubCell"/>
</dbReference>
<protein>
    <submittedName>
        <fullName evidence="7">MFS family permease</fullName>
    </submittedName>
</protein>
<dbReference type="InterPro" id="IPR005829">
    <property type="entry name" value="Sugar_transporter_CS"/>
</dbReference>
<dbReference type="AlphaFoldDB" id="A0A7W5A3M0"/>
<evidence type="ECO:0000313" key="8">
    <source>
        <dbReference type="Proteomes" id="UP000577707"/>
    </source>
</evidence>
<feature type="domain" description="Major facilitator superfamily (MFS) profile" evidence="6">
    <location>
        <begin position="1"/>
        <end position="202"/>
    </location>
</feature>
<name>A0A7W5A3M0_9ACTN</name>
<dbReference type="PROSITE" id="PS50850">
    <property type="entry name" value="MFS"/>
    <property type="match status" value="1"/>
</dbReference>
<dbReference type="InterPro" id="IPR020846">
    <property type="entry name" value="MFS_dom"/>
</dbReference>
<evidence type="ECO:0000256" key="4">
    <source>
        <dbReference type="ARBA" id="ARBA00023136"/>
    </source>
</evidence>
<proteinExistence type="predicted"/>
<evidence type="ECO:0000256" key="3">
    <source>
        <dbReference type="ARBA" id="ARBA00022989"/>
    </source>
</evidence>
<evidence type="ECO:0000256" key="1">
    <source>
        <dbReference type="ARBA" id="ARBA00004651"/>
    </source>
</evidence>
<comment type="caution">
    <text evidence="7">The sequence shown here is derived from an EMBL/GenBank/DDBJ whole genome shotgun (WGS) entry which is preliminary data.</text>
</comment>
<evidence type="ECO:0000256" key="2">
    <source>
        <dbReference type="ARBA" id="ARBA00022692"/>
    </source>
</evidence>
<keyword evidence="3 5" id="KW-1133">Transmembrane helix</keyword>
<dbReference type="SUPFAM" id="SSF103473">
    <property type="entry name" value="MFS general substrate transporter"/>
    <property type="match status" value="1"/>
</dbReference>